<dbReference type="GO" id="GO:0000287">
    <property type="term" value="F:magnesium ion binding"/>
    <property type="evidence" value="ECO:0007669"/>
    <property type="project" value="UniProtKB-UniRule"/>
</dbReference>
<dbReference type="PANTHER" id="PTHR10291:SF0">
    <property type="entry name" value="DEHYDRODOLICHYL DIPHOSPHATE SYNTHASE 2"/>
    <property type="match status" value="1"/>
</dbReference>
<evidence type="ECO:0000256" key="1">
    <source>
        <dbReference type="ARBA" id="ARBA00022679"/>
    </source>
</evidence>
<dbReference type="PANTHER" id="PTHR10291">
    <property type="entry name" value="DEHYDRODOLICHYL DIPHOSPHATE SYNTHASE FAMILY MEMBER"/>
    <property type="match status" value="1"/>
</dbReference>
<feature type="binding site" evidence="2">
    <location>
        <position position="51"/>
    </location>
    <ligand>
        <name>substrate</name>
    </ligand>
</feature>
<dbReference type="GO" id="GO:0045547">
    <property type="term" value="F:ditrans,polycis-polyprenyl diphosphate synthase [(2E,6E)-farnesyl diphosphate specific] activity"/>
    <property type="evidence" value="ECO:0007669"/>
    <property type="project" value="TreeGrafter"/>
</dbReference>
<feature type="binding site" evidence="2">
    <location>
        <begin position="79"/>
        <end position="81"/>
    </location>
    <ligand>
        <name>substrate</name>
    </ligand>
</feature>
<dbReference type="Pfam" id="PF01255">
    <property type="entry name" value="Prenyltransf"/>
    <property type="match status" value="1"/>
</dbReference>
<comment type="caution">
    <text evidence="3">The sequence shown here is derived from an EMBL/GenBank/DDBJ whole genome shotgun (WGS) entry which is preliminary data.</text>
</comment>
<dbReference type="AlphaFoldDB" id="A0A2A4X1I5"/>
<feature type="binding site" evidence="2">
    <location>
        <position position="85"/>
    </location>
    <ligand>
        <name>substrate</name>
    </ligand>
</feature>
<comment type="caution">
    <text evidence="2">Lacks conserved residue(s) required for the propagation of feature annotation.</text>
</comment>
<dbReference type="InterPro" id="IPR018520">
    <property type="entry name" value="UPP_synth-like_CS"/>
</dbReference>
<proteinExistence type="inferred from homology"/>
<dbReference type="PROSITE" id="PS01066">
    <property type="entry name" value="UPP_SYNTHASE"/>
    <property type="match status" value="1"/>
</dbReference>
<feature type="binding site" evidence="2">
    <location>
        <position position="202"/>
    </location>
    <ligand>
        <name>substrate</name>
    </ligand>
</feature>
<name>A0A2A4X1I5_UNCAE</name>
<comment type="similarity">
    <text evidence="2">Belongs to the UPP synthase family.</text>
</comment>
<comment type="function">
    <text evidence="2">Catalyzes the condensation of isopentenyl diphosphate (IPP) with allylic pyrophosphates generating different type of terpenoids.</text>
</comment>
<keyword evidence="2" id="KW-0460">Magnesium</keyword>
<feature type="active site" evidence="2">
    <location>
        <position position="34"/>
    </location>
</feature>
<comment type="subunit">
    <text evidence="2">Homodimer.</text>
</comment>
<feature type="binding site" evidence="2">
    <location>
        <begin position="35"/>
        <end position="38"/>
    </location>
    <ligand>
        <name>substrate</name>
    </ligand>
</feature>
<dbReference type="Proteomes" id="UP000218775">
    <property type="component" value="Unassembled WGS sequence"/>
</dbReference>
<dbReference type="FunFam" id="3.40.1180.10:FF:000001">
    <property type="entry name" value="(2E,6E)-farnesyl-diphosphate-specific ditrans,polycis-undecaprenyl-diphosphate synthase"/>
    <property type="match status" value="1"/>
</dbReference>
<accession>A0A2A4X1I5</accession>
<feature type="binding site" evidence="2">
    <location>
        <position position="83"/>
    </location>
    <ligand>
        <name>substrate</name>
    </ligand>
</feature>
<comment type="cofactor">
    <cofactor evidence="2">
        <name>Mg(2+)</name>
        <dbReference type="ChEBI" id="CHEBI:18420"/>
    </cofactor>
    <text evidence="2">Binds 2 magnesium ions per subunit.</text>
</comment>
<dbReference type="InterPro" id="IPR001441">
    <property type="entry name" value="UPP_synth-like"/>
</dbReference>
<dbReference type="NCBIfam" id="TIGR00055">
    <property type="entry name" value="uppS"/>
    <property type="match status" value="1"/>
</dbReference>
<dbReference type="Gene3D" id="3.40.1180.10">
    <property type="entry name" value="Decaprenyl diphosphate synthase-like"/>
    <property type="match status" value="1"/>
</dbReference>
<sequence length="253" mass="28948">MQELILERESLYSPEQLRQLDKVSIPRHIAIIMDGNRRWATKLGKAAFQGHYQGAKQLGNIVQAAAEIGVSTLTVFAFSTENWKRSEKEVAVLMRILKSQILEQKETMKEEGVRLSFIGDMTRLPKGLVSVMKEAAEYTKEGTNLELVMAINYGGRDEVVRATRKIVDAIGKGEMSAQDIDERVFESYLDTAHTPPPELVIRTSGEYRLSNFLLWQLSYSEVFFLDLCWPEFSHIHFLDVVLTFQKRNRRYGG</sequence>
<dbReference type="HAMAP" id="MF_01139">
    <property type="entry name" value="ISPT"/>
    <property type="match status" value="1"/>
</dbReference>
<feature type="active site" description="Proton acceptor" evidence="2">
    <location>
        <position position="82"/>
    </location>
</feature>
<dbReference type="CDD" id="cd00475">
    <property type="entry name" value="Cis_IPPS"/>
    <property type="match status" value="1"/>
</dbReference>
<gene>
    <name evidence="3" type="primary">uppS</name>
    <name evidence="3" type="ORF">COB21_04460</name>
</gene>
<evidence type="ECO:0000313" key="3">
    <source>
        <dbReference type="EMBL" id="PCI76400.1"/>
    </source>
</evidence>
<feature type="binding site" evidence="2">
    <location>
        <position position="221"/>
    </location>
    <ligand>
        <name>Mg(2+)</name>
        <dbReference type="ChEBI" id="CHEBI:18420"/>
    </ligand>
</feature>
<keyword evidence="1 2" id="KW-0808">Transferase</keyword>
<dbReference type="EC" id="2.5.1.-" evidence="2"/>
<reference evidence="4" key="1">
    <citation type="submission" date="2017-08" db="EMBL/GenBank/DDBJ databases">
        <title>A dynamic microbial community with high functional redundancy inhabits the cold, oxic subseafloor aquifer.</title>
        <authorList>
            <person name="Tully B.J."/>
            <person name="Wheat C.G."/>
            <person name="Glazer B.T."/>
            <person name="Huber J.A."/>
        </authorList>
    </citation>
    <scope>NUCLEOTIDE SEQUENCE [LARGE SCALE GENOMIC DNA]</scope>
</reference>
<protein>
    <recommendedName>
        <fullName evidence="2">Isoprenyl transferase</fullName>
        <ecNumber evidence="2">2.5.1.-</ecNumber>
    </recommendedName>
</protein>
<organism evidence="3 4">
    <name type="scientific">Aerophobetes bacterium</name>
    <dbReference type="NCBI Taxonomy" id="2030807"/>
    <lineage>
        <taxon>Bacteria</taxon>
        <taxon>Candidatus Aerophobota</taxon>
    </lineage>
</organism>
<evidence type="ECO:0000313" key="4">
    <source>
        <dbReference type="Proteomes" id="UP000218775"/>
    </source>
</evidence>
<dbReference type="GO" id="GO:0016094">
    <property type="term" value="P:polyprenol biosynthetic process"/>
    <property type="evidence" value="ECO:0007669"/>
    <property type="project" value="TreeGrafter"/>
</dbReference>
<feature type="binding site" evidence="2">
    <location>
        <begin position="208"/>
        <end position="210"/>
    </location>
    <ligand>
        <name>substrate</name>
    </ligand>
</feature>
<dbReference type="SUPFAM" id="SSF64005">
    <property type="entry name" value="Undecaprenyl diphosphate synthase"/>
    <property type="match status" value="1"/>
</dbReference>
<keyword evidence="2" id="KW-0479">Metal-binding</keyword>
<dbReference type="EMBL" id="NVUK01000029">
    <property type="protein sequence ID" value="PCI76400.1"/>
    <property type="molecule type" value="Genomic_DNA"/>
</dbReference>
<feature type="binding site" evidence="2">
    <location>
        <position position="34"/>
    </location>
    <ligand>
        <name>Mg(2+)</name>
        <dbReference type="ChEBI" id="CHEBI:18420"/>
    </ligand>
</feature>
<dbReference type="InterPro" id="IPR036424">
    <property type="entry name" value="UPP_synth-like_sf"/>
</dbReference>
<feature type="binding site" evidence="2">
    <location>
        <position position="39"/>
    </location>
    <ligand>
        <name>substrate</name>
    </ligand>
</feature>
<evidence type="ECO:0000256" key="2">
    <source>
        <dbReference type="HAMAP-Rule" id="MF_01139"/>
    </source>
</evidence>